<dbReference type="GO" id="GO:0000146">
    <property type="term" value="F:microfilament motor activity"/>
    <property type="evidence" value="ECO:0007669"/>
    <property type="project" value="TreeGrafter"/>
</dbReference>
<keyword evidence="1" id="KW-0547">Nucleotide-binding</keyword>
<dbReference type="GO" id="GO:0016020">
    <property type="term" value="C:membrane"/>
    <property type="evidence" value="ECO:0007669"/>
    <property type="project" value="TreeGrafter"/>
</dbReference>
<dbReference type="GO" id="GO:0007015">
    <property type="term" value="P:actin filament organization"/>
    <property type="evidence" value="ECO:0007669"/>
    <property type="project" value="TreeGrafter"/>
</dbReference>
<reference evidence="6 7" key="1">
    <citation type="journal article" date="2017" name="Genome Biol.">
        <title>New reference genome sequences of hot pepper reveal the massive evolution of plant disease-resistance genes by retroduplication.</title>
        <authorList>
            <person name="Kim S."/>
            <person name="Park J."/>
            <person name="Yeom S.I."/>
            <person name="Kim Y.M."/>
            <person name="Seo E."/>
            <person name="Kim K.T."/>
            <person name="Kim M.S."/>
            <person name="Lee J.M."/>
            <person name="Cheong K."/>
            <person name="Shin H.S."/>
            <person name="Kim S.B."/>
            <person name="Han K."/>
            <person name="Lee J."/>
            <person name="Park M."/>
            <person name="Lee H.A."/>
            <person name="Lee H.Y."/>
            <person name="Lee Y."/>
            <person name="Oh S."/>
            <person name="Lee J.H."/>
            <person name="Choi E."/>
            <person name="Choi E."/>
            <person name="Lee S.E."/>
            <person name="Jeon J."/>
            <person name="Kim H."/>
            <person name="Choi G."/>
            <person name="Song H."/>
            <person name="Lee J."/>
            <person name="Lee S.C."/>
            <person name="Kwon J.K."/>
            <person name="Lee H.Y."/>
            <person name="Koo N."/>
            <person name="Hong Y."/>
            <person name="Kim R.W."/>
            <person name="Kang W.H."/>
            <person name="Huh J.H."/>
            <person name="Kang B.C."/>
            <person name="Yang T.J."/>
            <person name="Lee Y.H."/>
            <person name="Bennetzen J.L."/>
            <person name="Choi D."/>
        </authorList>
    </citation>
    <scope>NUCLEOTIDE SEQUENCE [LARGE SCALE GENOMIC DNA]</scope>
    <source>
        <strain evidence="7">cv. PBC81</strain>
    </source>
</reference>
<gene>
    <name evidence="6" type="ORF">CQW23_21888</name>
</gene>
<dbReference type="PANTHER" id="PTHR13140">
    <property type="entry name" value="MYOSIN"/>
    <property type="match status" value="1"/>
</dbReference>
<sequence length="418" mass="48154">MVAPPNLEEGESITRPPRCNGQFYGEDIRLTKQVRKVLSILSKSWESKVNAIAEARDLKSFTMDELIGNLKTYEMKKQQDQAKRKPKKEKSLVLKPKSDVFLQSLLVEMYGKYGLVDRARHVFDMVGFSLSRLSVLIRISIKKEEEPRTSVCKRKHLLTRLFSLLHQAFEQLFQLPPNPPTCSMNREPSRDCLSHISRIYLNNEPVASDDRPHATLGWASNSYPPNISFYPSRASTMENMLRPRDKDLGVYYWTDKVLTYLTRSGEEIQKEERKDNYRKPGGIIALLDEACMFLKSTHETFSQKLYQIFEINKRFVKPKLSRTDFTIAHYVGEVQYQSGQFLDKNKDYVVPEHQDLLSASKCPFVVDLFPPVAEESTNSSSKSSKFSSIGSRFKGVLEAIRISCAGYPTYKTFFEFMN</sequence>
<keyword evidence="3 4" id="KW-0009">Actin-binding</keyword>
<dbReference type="SUPFAM" id="SSF52540">
    <property type="entry name" value="P-loop containing nucleoside triphosphate hydrolases"/>
    <property type="match status" value="1"/>
</dbReference>
<keyword evidence="4" id="KW-0505">Motor protein</keyword>
<dbReference type="GO" id="GO:0005737">
    <property type="term" value="C:cytoplasm"/>
    <property type="evidence" value="ECO:0007669"/>
    <property type="project" value="TreeGrafter"/>
</dbReference>
<comment type="caution">
    <text evidence="4">Lacks conserved residue(s) required for the propagation of feature annotation.</text>
</comment>
<dbReference type="SMART" id="SM00242">
    <property type="entry name" value="MYSc"/>
    <property type="match status" value="1"/>
</dbReference>
<dbReference type="EMBL" id="MLFT02000009">
    <property type="protein sequence ID" value="PHT38315.1"/>
    <property type="molecule type" value="Genomic_DNA"/>
</dbReference>
<dbReference type="GO" id="GO:0051015">
    <property type="term" value="F:actin filament binding"/>
    <property type="evidence" value="ECO:0007669"/>
    <property type="project" value="TreeGrafter"/>
</dbReference>
<protein>
    <submittedName>
        <fullName evidence="6">Myosin-11</fullName>
    </submittedName>
</protein>
<evidence type="ECO:0000256" key="1">
    <source>
        <dbReference type="ARBA" id="ARBA00022741"/>
    </source>
</evidence>
<comment type="caution">
    <text evidence="6">The sequence shown here is derived from an EMBL/GenBank/DDBJ whole genome shotgun (WGS) entry which is preliminary data.</text>
</comment>
<organism evidence="6 7">
    <name type="scientific">Capsicum baccatum</name>
    <name type="common">Peruvian pepper</name>
    <dbReference type="NCBI Taxonomy" id="33114"/>
    <lineage>
        <taxon>Eukaryota</taxon>
        <taxon>Viridiplantae</taxon>
        <taxon>Streptophyta</taxon>
        <taxon>Embryophyta</taxon>
        <taxon>Tracheophyta</taxon>
        <taxon>Spermatophyta</taxon>
        <taxon>Magnoliopsida</taxon>
        <taxon>eudicotyledons</taxon>
        <taxon>Gunneridae</taxon>
        <taxon>Pentapetalae</taxon>
        <taxon>asterids</taxon>
        <taxon>lamiids</taxon>
        <taxon>Solanales</taxon>
        <taxon>Solanaceae</taxon>
        <taxon>Solanoideae</taxon>
        <taxon>Capsiceae</taxon>
        <taxon>Capsicum</taxon>
    </lineage>
</organism>
<evidence type="ECO:0000256" key="4">
    <source>
        <dbReference type="PROSITE-ProRule" id="PRU00782"/>
    </source>
</evidence>
<dbReference type="AlphaFoldDB" id="A0A2G2VZB7"/>
<evidence type="ECO:0000313" key="7">
    <source>
        <dbReference type="Proteomes" id="UP000224567"/>
    </source>
</evidence>
<dbReference type="PANTHER" id="PTHR13140:SF753">
    <property type="entry name" value="MYOSIN-9-LIKE"/>
    <property type="match status" value="1"/>
</dbReference>
<evidence type="ECO:0000256" key="2">
    <source>
        <dbReference type="ARBA" id="ARBA00022840"/>
    </source>
</evidence>
<name>A0A2G2VZB7_CAPBA</name>
<keyword evidence="2" id="KW-0067">ATP-binding</keyword>
<dbReference type="Gene3D" id="1.20.58.530">
    <property type="match status" value="1"/>
</dbReference>
<proteinExistence type="inferred from homology"/>
<dbReference type="Proteomes" id="UP000224567">
    <property type="component" value="Unassembled WGS sequence"/>
</dbReference>
<dbReference type="STRING" id="33114.A0A2G2VZB7"/>
<dbReference type="InterPro" id="IPR001609">
    <property type="entry name" value="Myosin_head_motor_dom-like"/>
</dbReference>
<evidence type="ECO:0000259" key="5">
    <source>
        <dbReference type="PROSITE" id="PS51456"/>
    </source>
</evidence>
<evidence type="ECO:0000256" key="3">
    <source>
        <dbReference type="ARBA" id="ARBA00023203"/>
    </source>
</evidence>
<dbReference type="InterPro" id="IPR027417">
    <property type="entry name" value="P-loop_NTPase"/>
</dbReference>
<accession>A0A2G2VZB7</accession>
<dbReference type="Pfam" id="PF00063">
    <property type="entry name" value="Myosin_head"/>
    <property type="match status" value="1"/>
</dbReference>
<reference evidence="7" key="2">
    <citation type="journal article" date="2017" name="J. Anim. Genet.">
        <title>Multiple reference genome sequences of hot pepper reveal the massive evolution of plant disease resistance genes by retroduplication.</title>
        <authorList>
            <person name="Kim S."/>
            <person name="Park J."/>
            <person name="Yeom S.-I."/>
            <person name="Kim Y.-M."/>
            <person name="Seo E."/>
            <person name="Kim K.-T."/>
            <person name="Kim M.-S."/>
            <person name="Lee J.M."/>
            <person name="Cheong K."/>
            <person name="Shin H.-S."/>
            <person name="Kim S.-B."/>
            <person name="Han K."/>
            <person name="Lee J."/>
            <person name="Park M."/>
            <person name="Lee H.-A."/>
            <person name="Lee H.-Y."/>
            <person name="Lee Y."/>
            <person name="Oh S."/>
            <person name="Lee J.H."/>
            <person name="Choi E."/>
            <person name="Choi E."/>
            <person name="Lee S.E."/>
            <person name="Jeon J."/>
            <person name="Kim H."/>
            <person name="Choi G."/>
            <person name="Song H."/>
            <person name="Lee J."/>
            <person name="Lee S.-C."/>
            <person name="Kwon J.-K."/>
            <person name="Lee H.-Y."/>
            <person name="Koo N."/>
            <person name="Hong Y."/>
            <person name="Kim R.W."/>
            <person name="Kang W.-H."/>
            <person name="Huh J.H."/>
            <person name="Kang B.-C."/>
            <person name="Yang T.-J."/>
            <person name="Lee Y.-H."/>
            <person name="Bennetzen J.L."/>
            <person name="Choi D."/>
        </authorList>
    </citation>
    <scope>NUCLEOTIDE SEQUENCE [LARGE SCALE GENOMIC DNA]</scope>
    <source>
        <strain evidence="7">cv. PBC81</strain>
    </source>
</reference>
<keyword evidence="4" id="KW-0518">Myosin</keyword>
<comment type="similarity">
    <text evidence="4">Belongs to the TRAFAC class myosin-kinesin ATPase superfamily. Myosin family.</text>
</comment>
<feature type="domain" description="Myosin motor" evidence="5">
    <location>
        <begin position="272"/>
        <end position="418"/>
    </location>
</feature>
<dbReference type="OrthoDB" id="6108017at2759"/>
<keyword evidence="7" id="KW-1185">Reference proteome</keyword>
<dbReference type="GO" id="GO:0016459">
    <property type="term" value="C:myosin complex"/>
    <property type="evidence" value="ECO:0007669"/>
    <property type="project" value="UniProtKB-KW"/>
</dbReference>
<evidence type="ECO:0000313" key="6">
    <source>
        <dbReference type="EMBL" id="PHT38315.1"/>
    </source>
</evidence>
<dbReference type="PROSITE" id="PS51456">
    <property type="entry name" value="MYOSIN_MOTOR"/>
    <property type="match status" value="1"/>
</dbReference>
<dbReference type="GO" id="GO:0005524">
    <property type="term" value="F:ATP binding"/>
    <property type="evidence" value="ECO:0007669"/>
    <property type="project" value="UniProtKB-KW"/>
</dbReference>